<evidence type="ECO:0000256" key="1">
    <source>
        <dbReference type="SAM" id="Phobius"/>
    </source>
</evidence>
<evidence type="ECO:0000313" key="2">
    <source>
        <dbReference type="EMBL" id="QHT98753.1"/>
    </source>
</evidence>
<reference evidence="2" key="1">
    <citation type="journal article" date="2020" name="Nature">
        <title>Giant virus diversity and host interactions through global metagenomics.</title>
        <authorList>
            <person name="Schulz F."/>
            <person name="Roux S."/>
            <person name="Paez-Espino D."/>
            <person name="Jungbluth S."/>
            <person name="Walsh D.A."/>
            <person name="Denef V.J."/>
            <person name="McMahon K.D."/>
            <person name="Konstantinidis K.T."/>
            <person name="Eloe-Fadrosh E.A."/>
            <person name="Kyrpides N.C."/>
            <person name="Woyke T."/>
        </authorList>
    </citation>
    <scope>NUCLEOTIDE SEQUENCE</scope>
    <source>
        <strain evidence="2">GVMAG-M-3300025676-16</strain>
    </source>
</reference>
<keyword evidence="1" id="KW-1133">Transmembrane helix</keyword>
<keyword evidence="1" id="KW-0812">Transmembrane</keyword>
<accession>A0A6C0J540</accession>
<dbReference type="EMBL" id="MN740295">
    <property type="protein sequence ID" value="QHT98753.1"/>
    <property type="molecule type" value="Genomic_DNA"/>
</dbReference>
<dbReference type="AlphaFoldDB" id="A0A6C0J540"/>
<organism evidence="2">
    <name type="scientific">viral metagenome</name>
    <dbReference type="NCBI Taxonomy" id="1070528"/>
    <lineage>
        <taxon>unclassified sequences</taxon>
        <taxon>metagenomes</taxon>
        <taxon>organismal metagenomes</taxon>
    </lineage>
</organism>
<keyword evidence="1" id="KW-0472">Membrane</keyword>
<sequence>MSDPKQNSDKPKGVGGCKSTQYGCCSDRITSAKSKDDACKSKPTHNKILLIVVIVLICLVGLGIGGYYLIWRKIPDNPQILNSNRHKYF</sequence>
<feature type="transmembrane region" description="Helical" evidence="1">
    <location>
        <begin position="48"/>
        <end position="70"/>
    </location>
</feature>
<protein>
    <submittedName>
        <fullName evidence="2">Uncharacterized protein</fullName>
    </submittedName>
</protein>
<proteinExistence type="predicted"/>
<name>A0A6C0J540_9ZZZZ</name>